<dbReference type="InterPro" id="IPR050922">
    <property type="entry name" value="LytR/CpsA/Psr_CW_biosynth"/>
</dbReference>
<evidence type="ECO:0000256" key="1">
    <source>
        <dbReference type="ARBA" id="ARBA00006068"/>
    </source>
</evidence>
<accession>A0A7W8G9U9</accession>
<evidence type="ECO:0000259" key="3">
    <source>
        <dbReference type="Pfam" id="PF13399"/>
    </source>
</evidence>
<name>A0A7W8G9U9_9SPIR</name>
<reference evidence="4 5" key="1">
    <citation type="submission" date="2020-08" db="EMBL/GenBank/DDBJ databases">
        <title>Genomic Encyclopedia of Type Strains, Phase IV (KMG-IV): sequencing the most valuable type-strain genomes for metagenomic binning, comparative biology and taxonomic classification.</title>
        <authorList>
            <person name="Goeker M."/>
        </authorList>
    </citation>
    <scope>NUCLEOTIDE SEQUENCE [LARGE SCALE GENOMIC DNA]</scope>
    <source>
        <strain evidence="4 5">DSM 103462</strain>
    </source>
</reference>
<dbReference type="Proteomes" id="UP000518887">
    <property type="component" value="Unassembled WGS sequence"/>
</dbReference>
<evidence type="ECO:0000313" key="5">
    <source>
        <dbReference type="Proteomes" id="UP000518887"/>
    </source>
</evidence>
<feature type="domain" description="Cell envelope-related transcriptional attenuator" evidence="2">
    <location>
        <begin position="94"/>
        <end position="202"/>
    </location>
</feature>
<dbReference type="PANTHER" id="PTHR33392:SF6">
    <property type="entry name" value="POLYISOPRENYL-TEICHOIC ACID--PEPTIDOGLYCAN TEICHOIC ACID TRANSFERASE TAGU"/>
    <property type="match status" value="1"/>
</dbReference>
<dbReference type="InterPro" id="IPR004474">
    <property type="entry name" value="LytR_CpsA_psr"/>
</dbReference>
<comment type="similarity">
    <text evidence="1">Belongs to the LytR/CpsA/Psr (LCP) family.</text>
</comment>
<dbReference type="PANTHER" id="PTHR33392">
    <property type="entry name" value="POLYISOPRENYL-TEICHOIC ACID--PEPTIDOGLYCAN TEICHOIC ACID TRANSFERASE TAGU"/>
    <property type="match status" value="1"/>
</dbReference>
<evidence type="ECO:0000259" key="2">
    <source>
        <dbReference type="Pfam" id="PF03816"/>
    </source>
</evidence>
<proteinExistence type="inferred from homology"/>
<dbReference type="RefSeq" id="WP_184659563.1">
    <property type="nucleotide sequence ID" value="NZ_CP031518.1"/>
</dbReference>
<protein>
    <submittedName>
        <fullName evidence="4">Anionic cell wall polymer biosynthesis LytR-Cps2A-Psr (LCP) family protein</fullName>
    </submittedName>
</protein>
<keyword evidence="5" id="KW-1185">Reference proteome</keyword>
<dbReference type="Pfam" id="PF13399">
    <property type="entry name" value="LytR_C"/>
    <property type="match status" value="1"/>
</dbReference>
<evidence type="ECO:0000313" key="4">
    <source>
        <dbReference type="EMBL" id="MBB5226371.1"/>
    </source>
</evidence>
<dbReference type="Pfam" id="PF03816">
    <property type="entry name" value="LytR_cpsA_psr"/>
    <property type="match status" value="1"/>
</dbReference>
<comment type="caution">
    <text evidence="4">The sequence shown here is derived from an EMBL/GenBank/DDBJ whole genome shotgun (WGS) entry which is preliminary data.</text>
</comment>
<organism evidence="4 5">
    <name type="scientific">Treponema ruminis</name>
    <dbReference type="NCBI Taxonomy" id="744515"/>
    <lineage>
        <taxon>Bacteria</taxon>
        <taxon>Pseudomonadati</taxon>
        <taxon>Spirochaetota</taxon>
        <taxon>Spirochaetia</taxon>
        <taxon>Spirochaetales</taxon>
        <taxon>Treponemataceae</taxon>
        <taxon>Treponema</taxon>
    </lineage>
</organism>
<dbReference type="EMBL" id="JACHFQ010000005">
    <property type="protein sequence ID" value="MBB5226371.1"/>
    <property type="molecule type" value="Genomic_DNA"/>
</dbReference>
<sequence>MKINNPNSNKGAFLLLLIFVILISVTVGLALSLRVSTVDENLKTDRVIKTLVVMEDKNRVLFTDVFIYYPVSQRGALINILENTGAIFSSLGRVDSIESVYLEKGIDSYKSEIEKLVGQSIPFYINLNLTKFGQLTDMLGGMKVFIPSPIDAKNDEGDRWLLPSGVVSLDGDKIQSYLNYERSDENEEDLIERRQNVILAFFAALSRNEKIIRDKKSFAAISKRMDSNLDDKEFHRLVSIISQVDSEHLTPQTITGSKRVVDGKTLLFPYYDGQLIKDVFKQVSNSLISLDNANVNRTYVLEIQNGTTVQGLARNTMALLQSAGYDILTTGNADSNDYEKTVIINHIGNAEIAKSLGDFIHCSNIVEESVSLDADSTTAASNVDFTIILGKDFDGRYVKK</sequence>
<dbReference type="Gene3D" id="3.30.70.2390">
    <property type="match status" value="1"/>
</dbReference>
<feature type="domain" description="LytR/CpsA/Psr regulator C-terminal" evidence="3">
    <location>
        <begin position="301"/>
        <end position="393"/>
    </location>
</feature>
<dbReference type="AlphaFoldDB" id="A0A7W8G9U9"/>
<gene>
    <name evidence="4" type="ORF">HNP76_001744</name>
</gene>
<dbReference type="InterPro" id="IPR027381">
    <property type="entry name" value="LytR/CpsA/Psr_C"/>
</dbReference>
<dbReference type="Gene3D" id="3.40.630.190">
    <property type="entry name" value="LCP protein"/>
    <property type="match status" value="1"/>
</dbReference>